<evidence type="ECO:0000313" key="2">
    <source>
        <dbReference type="Proteomes" id="UP000271162"/>
    </source>
</evidence>
<reference evidence="3" key="1">
    <citation type="submission" date="2017-02" db="UniProtKB">
        <authorList>
            <consortium name="WormBaseParasite"/>
        </authorList>
    </citation>
    <scope>IDENTIFICATION</scope>
</reference>
<evidence type="ECO:0000313" key="3">
    <source>
        <dbReference type="WBParaSite" id="NBR_0000136401-mRNA-1"/>
    </source>
</evidence>
<sequence>MPYMDITSQFVRHITFVIYNKYNRINRLSKTVLTSLSEHEPEAYSYVEADFDNRTEEVGAFLWVERSSKICLTDNDPITTWMFSSHYSDLHRGNCVALVDNRAPAYMTLLVERRAENGQYFLHK</sequence>
<proteinExistence type="predicted"/>
<evidence type="ECO:0000313" key="1">
    <source>
        <dbReference type="EMBL" id="VDL64764.1"/>
    </source>
</evidence>
<organism evidence="3">
    <name type="scientific">Nippostrongylus brasiliensis</name>
    <name type="common">Rat hookworm</name>
    <dbReference type="NCBI Taxonomy" id="27835"/>
    <lineage>
        <taxon>Eukaryota</taxon>
        <taxon>Metazoa</taxon>
        <taxon>Ecdysozoa</taxon>
        <taxon>Nematoda</taxon>
        <taxon>Chromadorea</taxon>
        <taxon>Rhabditida</taxon>
        <taxon>Rhabditina</taxon>
        <taxon>Rhabditomorpha</taxon>
        <taxon>Strongyloidea</taxon>
        <taxon>Heligmosomidae</taxon>
        <taxon>Nippostrongylus</taxon>
    </lineage>
</organism>
<accession>A0A0N4XFR2</accession>
<protein>
    <submittedName>
        <fullName evidence="3">Agglutinin domain-containing protein</fullName>
    </submittedName>
</protein>
<name>A0A0N4XFR2_NIPBR</name>
<dbReference type="EMBL" id="UYSL01001046">
    <property type="protein sequence ID" value="VDL64764.1"/>
    <property type="molecule type" value="Genomic_DNA"/>
</dbReference>
<dbReference type="WBParaSite" id="NBR_0000136401-mRNA-1">
    <property type="protein sequence ID" value="NBR_0000136401-mRNA-1"/>
    <property type="gene ID" value="NBR_0000136401"/>
</dbReference>
<keyword evidence="2" id="KW-1185">Reference proteome</keyword>
<dbReference type="AlphaFoldDB" id="A0A0N4XFR2"/>
<dbReference type="Proteomes" id="UP000271162">
    <property type="component" value="Unassembled WGS sequence"/>
</dbReference>
<gene>
    <name evidence="1" type="ORF">NBR_LOCUS1366</name>
</gene>
<reference evidence="1 2" key="2">
    <citation type="submission" date="2018-11" db="EMBL/GenBank/DDBJ databases">
        <authorList>
            <consortium name="Pathogen Informatics"/>
        </authorList>
    </citation>
    <scope>NUCLEOTIDE SEQUENCE [LARGE SCALE GENOMIC DNA]</scope>
</reference>